<evidence type="ECO:0000256" key="6">
    <source>
        <dbReference type="ARBA" id="ARBA00023040"/>
    </source>
</evidence>
<comment type="caution">
    <text evidence="16">The sequence shown here is derived from an EMBL/GenBank/DDBJ whole genome shotgun (WGS) entry which is preliminary data.</text>
</comment>
<protein>
    <submittedName>
        <fullName evidence="17">Katanin p80 WD40 repeat-containing subunit B1-like</fullName>
    </submittedName>
</protein>
<feature type="domain" description="G-protein coupled receptors family 2 profile 2" evidence="14">
    <location>
        <begin position="447"/>
        <end position="709"/>
    </location>
</feature>
<evidence type="ECO:0000256" key="13">
    <source>
        <dbReference type="SAM" id="Phobius"/>
    </source>
</evidence>
<feature type="coiled-coil region" evidence="11">
    <location>
        <begin position="245"/>
        <end position="286"/>
    </location>
</feature>
<feature type="transmembrane region" description="Helical" evidence="13">
    <location>
        <begin position="556"/>
        <end position="576"/>
    </location>
</feature>
<keyword evidence="9" id="KW-0206">Cytoskeleton</keyword>
<feature type="compositionally biased region" description="Low complexity" evidence="12">
    <location>
        <begin position="748"/>
        <end position="764"/>
    </location>
</feature>
<sequence>MSRQELLVTSKYEDFVATALEFTELLLMDFGGLISETREICSKIPERQLDPAREQRFSKCNTSGANLPELRQVDEQPQGLGPCTAMSRVESGHMRRRAGKDASEQKISTLGPADLFSPPDFVAVLWPLAFGLHAMAMCQTMGSYTPVRQYTGPPAMVGSYPSMPAVSLAPFPTACLEAARSYSPAMATPISTGCHVQTVQTLPVRQSSAASLGGRVTGPTTPIHTPGRGGKAATAATVPPPAPLLAAQAQEIDFLKKQLEESRGNETRLQEELAAAKSEISRLAEALWKEKQLYAAPVTTESVDLDLPREVPRAVPVAARGPLVERTAEPFRVKSTERLGRAENRRGSESSEANSAPLSYRKPLRRGASPVIRRPSRDEVEEKLSDYLANSPHCKLEFCRLNQGWYQYRHGTDSSVPQKCIEMSVVNGKLMVKLEPTSHDRGWWPLFRSLNTVSSVLSIGGCLLVIGAFLAFPALRRYFARLVLYLAISDLWLCTSFLMGEFERPHYTKCVVQSMLGIFFGLSSILWTVAIADSIRRIVMARDLTVESRHEKRLHIGCWGLPLLALGLVLVLGATGPSGMICWIENSALGTVLRLATFYLPLWLAIAYSLWVYWCVSQRLSHLLDESSNADEYEGTAFEYHKDLERQRRSLRLMMLLPLILVFCWSPSSLRRLLDVVFPHMGRSILDYVCVFTGPLQGFLNALVYGSTPAVRDAITGRFDHGAAKLKGLKSQLRMLRRKRKKFQNFEDAPSPDGDGASDGASGPEPTVIGREMEESPPALAGVFTSDTKEAHLKGGLQLDEVTPVVAG</sequence>
<keyword evidence="4 13" id="KW-0812">Transmembrane</keyword>
<evidence type="ECO:0000313" key="18">
    <source>
        <dbReference type="Proteomes" id="UP001152797"/>
    </source>
</evidence>
<dbReference type="InterPro" id="IPR017981">
    <property type="entry name" value="GPCR_2-like_7TM"/>
</dbReference>
<dbReference type="Gene3D" id="1.20.1070.10">
    <property type="entry name" value="Rhodopsin 7-helix transmembrane proteins"/>
    <property type="match status" value="1"/>
</dbReference>
<dbReference type="EMBL" id="CAMXCT030006567">
    <property type="protein sequence ID" value="CAL4803452.1"/>
    <property type="molecule type" value="Genomic_DNA"/>
</dbReference>
<dbReference type="SUPFAM" id="SSF81321">
    <property type="entry name" value="Family A G protein-coupled receptor-like"/>
    <property type="match status" value="1"/>
</dbReference>
<evidence type="ECO:0000256" key="5">
    <source>
        <dbReference type="ARBA" id="ARBA00022989"/>
    </source>
</evidence>
<gene>
    <name evidence="16" type="ORF">C1SCF055_LOCUS40904</name>
</gene>
<organism evidence="16">
    <name type="scientific">Cladocopium goreaui</name>
    <dbReference type="NCBI Taxonomy" id="2562237"/>
    <lineage>
        <taxon>Eukaryota</taxon>
        <taxon>Sar</taxon>
        <taxon>Alveolata</taxon>
        <taxon>Dinophyceae</taxon>
        <taxon>Suessiales</taxon>
        <taxon>Symbiodiniaceae</taxon>
        <taxon>Cladocopium</taxon>
    </lineage>
</organism>
<feature type="region of interest" description="Disordered" evidence="12">
    <location>
        <begin position="209"/>
        <end position="235"/>
    </location>
</feature>
<reference evidence="16" key="1">
    <citation type="submission" date="2022-10" db="EMBL/GenBank/DDBJ databases">
        <authorList>
            <person name="Chen Y."/>
            <person name="Dougan E. K."/>
            <person name="Chan C."/>
            <person name="Rhodes N."/>
            <person name="Thang M."/>
        </authorList>
    </citation>
    <scope>NUCLEOTIDE SEQUENCE</scope>
</reference>
<keyword evidence="5 13" id="KW-1133">Transmembrane helix</keyword>
<dbReference type="AlphaFoldDB" id="A0A9P1DUY7"/>
<name>A0A9P1DUY7_9DINO</name>
<comment type="subcellular location">
    <subcellularLocation>
        <location evidence="2">Cytoplasm</location>
        <location evidence="2">Cytoskeleton</location>
    </subcellularLocation>
    <subcellularLocation>
        <location evidence="1">Membrane</location>
        <topology evidence="1">Multi-pass membrane protein</topology>
    </subcellularLocation>
</comment>
<evidence type="ECO:0000256" key="11">
    <source>
        <dbReference type="SAM" id="Coils"/>
    </source>
</evidence>
<dbReference type="Pfam" id="PF05462">
    <property type="entry name" value="Dicty_CAR"/>
    <property type="match status" value="1"/>
</dbReference>
<accession>A0A9P1DUY7</accession>
<dbReference type="EMBL" id="CAMXCT010006567">
    <property type="protein sequence ID" value="CAI4016140.1"/>
    <property type="molecule type" value="Genomic_DNA"/>
</dbReference>
<dbReference type="Pfam" id="PF13925">
    <property type="entry name" value="Katanin_con80"/>
    <property type="match status" value="1"/>
</dbReference>
<keyword evidence="8" id="KW-0675">Receptor</keyword>
<dbReference type="PRINTS" id="PR02001">
    <property type="entry name" value="GCR1CAMPR"/>
</dbReference>
<evidence type="ECO:0000256" key="2">
    <source>
        <dbReference type="ARBA" id="ARBA00004245"/>
    </source>
</evidence>
<dbReference type="GO" id="GO:0007166">
    <property type="term" value="P:cell surface receptor signaling pathway"/>
    <property type="evidence" value="ECO:0007669"/>
    <property type="project" value="InterPro"/>
</dbReference>
<evidence type="ECO:0000256" key="7">
    <source>
        <dbReference type="ARBA" id="ARBA00023136"/>
    </source>
</evidence>
<dbReference type="EMBL" id="CAMXCT020006567">
    <property type="protein sequence ID" value="CAL1169515.1"/>
    <property type="molecule type" value="Genomic_DNA"/>
</dbReference>
<dbReference type="InterPro" id="IPR028021">
    <property type="entry name" value="Katanin_C-terminal"/>
</dbReference>
<evidence type="ECO:0000256" key="4">
    <source>
        <dbReference type="ARBA" id="ARBA00022692"/>
    </source>
</evidence>
<evidence type="ECO:0000313" key="17">
    <source>
        <dbReference type="EMBL" id="CAL4803452.1"/>
    </source>
</evidence>
<dbReference type="InterPro" id="IPR022343">
    <property type="entry name" value="GCR1-cAMP_receptor"/>
</dbReference>
<dbReference type="InterPro" id="IPR017452">
    <property type="entry name" value="GPCR_Rhodpsn_7TM"/>
</dbReference>
<evidence type="ECO:0000256" key="8">
    <source>
        <dbReference type="ARBA" id="ARBA00023170"/>
    </source>
</evidence>
<evidence type="ECO:0000259" key="15">
    <source>
        <dbReference type="PROSITE" id="PS50262"/>
    </source>
</evidence>
<evidence type="ECO:0000259" key="14">
    <source>
        <dbReference type="PROSITE" id="PS50261"/>
    </source>
</evidence>
<reference evidence="17 18" key="2">
    <citation type="submission" date="2024-05" db="EMBL/GenBank/DDBJ databases">
        <authorList>
            <person name="Chen Y."/>
            <person name="Shah S."/>
            <person name="Dougan E. K."/>
            <person name="Thang M."/>
            <person name="Chan C."/>
        </authorList>
    </citation>
    <scope>NUCLEOTIDE SEQUENCE [LARGE SCALE GENOMIC DNA]</scope>
</reference>
<dbReference type="PROSITE" id="PS50261">
    <property type="entry name" value="G_PROTEIN_RECEP_F2_4"/>
    <property type="match status" value="1"/>
</dbReference>
<dbReference type="GO" id="GO:0007189">
    <property type="term" value="P:adenylate cyclase-activating G protein-coupled receptor signaling pathway"/>
    <property type="evidence" value="ECO:0007669"/>
    <property type="project" value="TreeGrafter"/>
</dbReference>
<dbReference type="PANTHER" id="PTHR23112:SF0">
    <property type="entry name" value="TRANSMEMBRANE PROTEIN 116"/>
    <property type="match status" value="1"/>
</dbReference>
<evidence type="ECO:0000256" key="12">
    <source>
        <dbReference type="SAM" id="MobiDB-lite"/>
    </source>
</evidence>
<keyword evidence="18" id="KW-1185">Reference proteome</keyword>
<dbReference type="GO" id="GO:0005886">
    <property type="term" value="C:plasma membrane"/>
    <property type="evidence" value="ECO:0007669"/>
    <property type="project" value="TreeGrafter"/>
</dbReference>
<dbReference type="PRINTS" id="PR02000">
    <property type="entry name" value="GCR1PLANT"/>
</dbReference>
<dbReference type="Proteomes" id="UP001152797">
    <property type="component" value="Unassembled WGS sequence"/>
</dbReference>
<proteinExistence type="predicted"/>
<keyword evidence="11" id="KW-0175">Coiled coil</keyword>
<dbReference type="GO" id="GO:0004930">
    <property type="term" value="F:G protein-coupled receptor activity"/>
    <property type="evidence" value="ECO:0007669"/>
    <property type="project" value="UniProtKB-KW"/>
</dbReference>
<feature type="transmembrane region" description="Helical" evidence="13">
    <location>
        <begin position="511"/>
        <end position="535"/>
    </location>
</feature>
<feature type="compositionally biased region" description="Basic and acidic residues" evidence="12">
    <location>
        <begin position="328"/>
        <end position="349"/>
    </location>
</feature>
<feature type="transmembrane region" description="Helical" evidence="13">
    <location>
        <begin position="596"/>
        <end position="616"/>
    </location>
</feature>
<dbReference type="InterPro" id="IPR022340">
    <property type="entry name" value="GPCR_GCR1_put"/>
</dbReference>
<keyword evidence="10" id="KW-0807">Transducer</keyword>
<feature type="region of interest" description="Disordered" evidence="12">
    <location>
        <begin position="328"/>
        <end position="360"/>
    </location>
</feature>
<keyword evidence="3" id="KW-0963">Cytoplasm</keyword>
<feature type="domain" description="G-protein coupled receptors family 1 profile" evidence="15">
    <location>
        <begin position="461"/>
        <end position="705"/>
    </location>
</feature>
<keyword evidence="7 13" id="KW-0472">Membrane</keyword>
<feature type="transmembrane region" description="Helical" evidence="13">
    <location>
        <begin position="651"/>
        <end position="668"/>
    </location>
</feature>
<feature type="region of interest" description="Disordered" evidence="12">
    <location>
        <begin position="744"/>
        <end position="785"/>
    </location>
</feature>
<dbReference type="PANTHER" id="PTHR23112">
    <property type="entry name" value="G PROTEIN-COUPLED RECEPTOR 157-RELATED"/>
    <property type="match status" value="1"/>
</dbReference>
<evidence type="ECO:0000256" key="3">
    <source>
        <dbReference type="ARBA" id="ARBA00022490"/>
    </source>
</evidence>
<evidence type="ECO:0000256" key="10">
    <source>
        <dbReference type="ARBA" id="ARBA00023224"/>
    </source>
</evidence>
<dbReference type="OrthoDB" id="443015at2759"/>
<feature type="transmembrane region" description="Helical" evidence="13">
    <location>
        <begin position="456"/>
        <end position="475"/>
    </location>
</feature>
<feature type="transmembrane region" description="Helical" evidence="13">
    <location>
        <begin position="482"/>
        <end position="499"/>
    </location>
</feature>
<evidence type="ECO:0000256" key="1">
    <source>
        <dbReference type="ARBA" id="ARBA00004141"/>
    </source>
</evidence>
<dbReference type="PROSITE" id="PS50262">
    <property type="entry name" value="G_PROTEIN_RECEP_F1_2"/>
    <property type="match status" value="1"/>
</dbReference>
<dbReference type="GO" id="GO:0008017">
    <property type="term" value="F:microtubule binding"/>
    <property type="evidence" value="ECO:0007669"/>
    <property type="project" value="InterPro"/>
</dbReference>
<dbReference type="GO" id="GO:0005856">
    <property type="term" value="C:cytoskeleton"/>
    <property type="evidence" value="ECO:0007669"/>
    <property type="project" value="UniProtKB-SubCell"/>
</dbReference>
<evidence type="ECO:0000313" key="16">
    <source>
        <dbReference type="EMBL" id="CAI4016140.1"/>
    </source>
</evidence>
<evidence type="ECO:0000256" key="9">
    <source>
        <dbReference type="ARBA" id="ARBA00023212"/>
    </source>
</evidence>
<keyword evidence="6" id="KW-0297">G-protein coupled receptor</keyword>